<sequence length="767" mass="81480">MNLQTIKRQQGIATVLIVLLVGVALSASTLGVIYSVKSTQNKQVTSHASSNAQSAAWALAEATRAYLMKLEPAEFDNLRAEVDAAGAAGLEIPMTLDGPLAHLSKSKVIANSSYTDPVSGKPHIEITVNAVDSVSKSATTLNVVYAIVAGSAGKQCYPEGKNRFNGDVIGQNIDFKMTGDLNEIIVDGSYGSGDSNLHSIRGIERYKVTGDLSLSGSGNDYALTELQANGSIHIDIASTNIDEKTPISAGGDITIAAANATLGTVVAGNNINLSIHEGSAINVQAGVKILGKIKGVVLTADGYRVNPVEPGSPLGAINFQSSATISTVLSRADLSLGNNLKNLNNTYSLNDVLFNTYSGTVDETIAARSIICTSSPTIAKAEAGKSIDNCAPIPDATNVETDPEVKTTVETKMIKYVPLDLPPSLIADADSYKANYAFHRVGTVNHVTVQNINGLTETAKTYKLLDDNTLETLAGEKTGFNICGNATEKCIDFNDESRILESDDTRAPRTTVDDRGVIEAIAPKGLWTITKKTAKLAPGVYYFDRDLLITGINDSNFLTTIMSAGHIMQTEEVRLLAINAVPEEVLCLNQNLSVDYKQHIADVNITPIATETYYPLQNGVVPYPTNYCKITNGSLARDSSPDEDFVGQFALMAGQENNDEDPVSYQGGNIYFTSSLGVFGRVIAGNTIKLESPDGLKKSNAQIFGLIGSEARAAGIDNAQNDLTGTIDVHTDFYTEVLNKGDPDGGGECSPNDAVKPASTLIWSRYR</sequence>
<dbReference type="AlphaFoldDB" id="A0AAN2BKX5"/>
<dbReference type="RefSeq" id="WP_236982953.1">
    <property type="nucleotide sequence ID" value="NZ_AP023086.1"/>
</dbReference>
<evidence type="ECO:0000256" key="1">
    <source>
        <dbReference type="SAM" id="Phobius"/>
    </source>
</evidence>
<keyword evidence="1" id="KW-0812">Transmembrane</keyword>
<proteinExistence type="predicted"/>
<protein>
    <submittedName>
        <fullName evidence="2">Uncharacterized protein</fullName>
    </submittedName>
</protein>
<evidence type="ECO:0000313" key="3">
    <source>
        <dbReference type="Proteomes" id="UP001320119"/>
    </source>
</evidence>
<name>A0AAN2BKX5_9GAMM</name>
<dbReference type="EMBL" id="AP023086">
    <property type="protein sequence ID" value="BCD98538.1"/>
    <property type="molecule type" value="Genomic_DNA"/>
</dbReference>
<dbReference type="Proteomes" id="UP001320119">
    <property type="component" value="Chromosome"/>
</dbReference>
<gene>
    <name evidence="2" type="ORF">MARGE09_P2739</name>
</gene>
<keyword evidence="3" id="KW-1185">Reference proteome</keyword>
<evidence type="ECO:0000313" key="2">
    <source>
        <dbReference type="EMBL" id="BCD98538.1"/>
    </source>
</evidence>
<dbReference type="KEGG" id="marq:MARGE09_P2739"/>
<accession>A0AAN2BKX5</accession>
<reference evidence="2 3" key="1">
    <citation type="journal article" date="2022" name="IScience">
        <title>An ultrasensitive nanofiber-based assay for enzymatic hydrolysis and deep-sea microbial degradation of cellulose.</title>
        <authorList>
            <person name="Tsudome M."/>
            <person name="Tachioka M."/>
            <person name="Miyazaki M."/>
            <person name="Uchimura K."/>
            <person name="Tsuda M."/>
            <person name="Takaki Y."/>
            <person name="Deguchi S."/>
        </authorList>
    </citation>
    <scope>NUCLEOTIDE SEQUENCE [LARGE SCALE GENOMIC DNA]</scope>
    <source>
        <strain evidence="2 3">GE09</strain>
    </source>
</reference>
<keyword evidence="1" id="KW-1133">Transmembrane helix</keyword>
<feature type="transmembrane region" description="Helical" evidence="1">
    <location>
        <begin position="12"/>
        <end position="36"/>
    </location>
</feature>
<organism evidence="2 3">
    <name type="scientific">Marinagarivorans cellulosilyticus</name>
    <dbReference type="NCBI Taxonomy" id="2721545"/>
    <lineage>
        <taxon>Bacteria</taxon>
        <taxon>Pseudomonadati</taxon>
        <taxon>Pseudomonadota</taxon>
        <taxon>Gammaproteobacteria</taxon>
        <taxon>Cellvibrionales</taxon>
        <taxon>Cellvibrionaceae</taxon>
        <taxon>Marinagarivorans</taxon>
    </lineage>
</organism>
<keyword evidence="1" id="KW-0472">Membrane</keyword>